<accession>A0A344TKL5</accession>
<feature type="transmembrane region" description="Helical" evidence="1">
    <location>
        <begin position="60"/>
        <end position="77"/>
    </location>
</feature>
<protein>
    <recommendedName>
        <fullName evidence="2">Signal transduction histidine kinase internal region domain-containing protein</fullName>
    </recommendedName>
</protein>
<dbReference type="KEGG" id="run:DR864_16220"/>
<dbReference type="Pfam" id="PF06580">
    <property type="entry name" value="His_kinase"/>
    <property type="match status" value="1"/>
</dbReference>
<feature type="transmembrane region" description="Helical" evidence="1">
    <location>
        <begin position="7"/>
        <end position="26"/>
    </location>
</feature>
<organism evidence="3 4">
    <name type="scientific">Runella rosea</name>
    <dbReference type="NCBI Taxonomy" id="2259595"/>
    <lineage>
        <taxon>Bacteria</taxon>
        <taxon>Pseudomonadati</taxon>
        <taxon>Bacteroidota</taxon>
        <taxon>Cytophagia</taxon>
        <taxon>Cytophagales</taxon>
        <taxon>Spirosomataceae</taxon>
        <taxon>Runella</taxon>
    </lineage>
</organism>
<dbReference type="SUPFAM" id="SSF55874">
    <property type="entry name" value="ATPase domain of HSP90 chaperone/DNA topoisomerase II/histidine kinase"/>
    <property type="match status" value="1"/>
</dbReference>
<evidence type="ECO:0000259" key="2">
    <source>
        <dbReference type="Pfam" id="PF06580"/>
    </source>
</evidence>
<proteinExistence type="predicted"/>
<keyword evidence="4" id="KW-1185">Reference proteome</keyword>
<dbReference type="OrthoDB" id="9792992at2"/>
<dbReference type="GO" id="GO:0016020">
    <property type="term" value="C:membrane"/>
    <property type="evidence" value="ECO:0007669"/>
    <property type="project" value="InterPro"/>
</dbReference>
<feature type="transmembrane region" description="Helical" evidence="1">
    <location>
        <begin position="170"/>
        <end position="187"/>
    </location>
</feature>
<dbReference type="PANTHER" id="PTHR34220:SF7">
    <property type="entry name" value="SENSOR HISTIDINE KINASE YPDA"/>
    <property type="match status" value="1"/>
</dbReference>
<dbReference type="Gene3D" id="3.30.565.10">
    <property type="entry name" value="Histidine kinase-like ATPase, C-terminal domain"/>
    <property type="match status" value="1"/>
</dbReference>
<dbReference type="Proteomes" id="UP000251993">
    <property type="component" value="Chromosome"/>
</dbReference>
<gene>
    <name evidence="3" type="ORF">DR864_16220</name>
</gene>
<dbReference type="InterPro" id="IPR050640">
    <property type="entry name" value="Bact_2-comp_sensor_kinase"/>
</dbReference>
<evidence type="ECO:0000256" key="1">
    <source>
        <dbReference type="SAM" id="Phobius"/>
    </source>
</evidence>
<evidence type="ECO:0000313" key="3">
    <source>
        <dbReference type="EMBL" id="AXE19186.1"/>
    </source>
</evidence>
<keyword evidence="1" id="KW-0812">Transmembrane</keyword>
<keyword evidence="1" id="KW-1133">Transmembrane helix</keyword>
<feature type="domain" description="Signal transduction histidine kinase internal region" evidence="2">
    <location>
        <begin position="204"/>
        <end position="281"/>
    </location>
</feature>
<dbReference type="PANTHER" id="PTHR34220">
    <property type="entry name" value="SENSOR HISTIDINE KINASE YPDA"/>
    <property type="match status" value="1"/>
</dbReference>
<feature type="transmembrane region" description="Helical" evidence="1">
    <location>
        <begin position="89"/>
        <end position="110"/>
    </location>
</feature>
<keyword evidence="1" id="KW-0472">Membrane</keyword>
<dbReference type="EMBL" id="CP030850">
    <property type="protein sequence ID" value="AXE19186.1"/>
    <property type="molecule type" value="Genomic_DNA"/>
</dbReference>
<sequence>MQINKWRLFWLHYAIILLFLLLWTFALNDYLWIYRTEHVNAFIPWQSILIDLFANKNAPFINAFLLTSISMYFYLYIFQDLLQKQFKSFVIKFYLFLGFLIFLQIILWAFHDWLLFNYTYEYEKNLAWIETQKNNGNLFRPFFPLLVDSFTILTQNGFVSMLLGLRIDDIIFYLLYTAFFTLIMYVWQSRRREAELEKLQRETEIQSLKAQLNPHFLFNSLNTIYGSALTEKDTSTAQLVQQLSGILRHSVEEVQQEKTDIQKELMFIEKYIALQRARLPEHPNVSIQSTLFWDQEPADIAPLLLIPLIENAFQYGVSIDEPSFVRVDLRVEDRTLHLTVKNSITTHHSEKKGAGTGLKNTEKRLALLYPDRYSLHCGRQQDTFEIDLTLQL</sequence>
<dbReference type="AlphaFoldDB" id="A0A344TKL5"/>
<name>A0A344TKL5_9BACT</name>
<evidence type="ECO:0000313" key="4">
    <source>
        <dbReference type="Proteomes" id="UP000251993"/>
    </source>
</evidence>
<dbReference type="GO" id="GO:0000155">
    <property type="term" value="F:phosphorelay sensor kinase activity"/>
    <property type="evidence" value="ECO:0007669"/>
    <property type="project" value="InterPro"/>
</dbReference>
<reference evidence="3 4" key="1">
    <citation type="submission" date="2018-07" db="EMBL/GenBank/DDBJ databases">
        <title>Genome sequencing of Runella.</title>
        <authorList>
            <person name="Baek M.-G."/>
            <person name="Yi H."/>
        </authorList>
    </citation>
    <scope>NUCLEOTIDE SEQUENCE [LARGE SCALE GENOMIC DNA]</scope>
    <source>
        <strain evidence="3 4">HYN0085</strain>
    </source>
</reference>
<dbReference type="InterPro" id="IPR010559">
    <property type="entry name" value="Sig_transdc_His_kin_internal"/>
</dbReference>
<dbReference type="InterPro" id="IPR036890">
    <property type="entry name" value="HATPase_C_sf"/>
</dbReference>